<dbReference type="AlphaFoldDB" id="A0A448MM06"/>
<proteinExistence type="predicted"/>
<protein>
    <recommendedName>
        <fullName evidence="3">Cytochrome bd oxidase small subunit, CydX/CbdX family</fullName>
    </recommendedName>
</protein>
<dbReference type="Proteomes" id="UP000278733">
    <property type="component" value="Chromosome"/>
</dbReference>
<evidence type="ECO:0000313" key="1">
    <source>
        <dbReference type="EMBL" id="VEH66146.1"/>
    </source>
</evidence>
<organism evidence="1 2">
    <name type="scientific">Rodentibacter pneumotropicus</name>
    <dbReference type="NCBI Taxonomy" id="758"/>
    <lineage>
        <taxon>Bacteria</taxon>
        <taxon>Pseudomonadati</taxon>
        <taxon>Pseudomonadota</taxon>
        <taxon>Gammaproteobacteria</taxon>
        <taxon>Pasteurellales</taxon>
        <taxon>Pasteurellaceae</taxon>
        <taxon>Rodentibacter</taxon>
    </lineage>
</organism>
<accession>A0A448MM06</accession>
<evidence type="ECO:0008006" key="3">
    <source>
        <dbReference type="Google" id="ProtNLM"/>
    </source>
</evidence>
<reference evidence="1 2" key="1">
    <citation type="submission" date="2018-12" db="EMBL/GenBank/DDBJ databases">
        <authorList>
            <consortium name="Pathogen Informatics"/>
        </authorList>
    </citation>
    <scope>NUCLEOTIDE SEQUENCE [LARGE SCALE GENOMIC DNA]</scope>
    <source>
        <strain evidence="1 2">NCTC8284</strain>
    </source>
</reference>
<dbReference type="KEGG" id="rpne:NCTC8284_01306"/>
<sequence length="32" mass="3597">MLYVIWVVGILAAIFASVKVTKNKENLGQFDE</sequence>
<gene>
    <name evidence="1" type="ORF">NCTC8284_01306</name>
</gene>
<dbReference type="EMBL" id="LR134405">
    <property type="protein sequence ID" value="VEH66146.1"/>
    <property type="molecule type" value="Genomic_DNA"/>
</dbReference>
<evidence type="ECO:0000313" key="2">
    <source>
        <dbReference type="Proteomes" id="UP000278733"/>
    </source>
</evidence>
<name>A0A448MM06_9PAST</name>